<evidence type="ECO:0000256" key="1">
    <source>
        <dbReference type="ARBA" id="ARBA00001782"/>
    </source>
</evidence>
<keyword evidence="10 15" id="KW-0479">Metal-binding</keyword>
<feature type="binding site" evidence="15">
    <location>
        <position position="38"/>
    </location>
    <ligand>
        <name>a divalent metal cation</name>
        <dbReference type="ChEBI" id="CHEBI:60240"/>
    </ligand>
</feature>
<dbReference type="UniPathway" id="UPA00115">
    <property type="reaction ID" value="UER00411"/>
</dbReference>
<dbReference type="PROSITE" id="PS01086">
    <property type="entry name" value="RIBUL_P_3_EPIMER_2"/>
    <property type="match status" value="1"/>
</dbReference>
<dbReference type="Pfam" id="PF00834">
    <property type="entry name" value="Ribul_P_3_epim"/>
    <property type="match status" value="1"/>
</dbReference>
<protein>
    <recommendedName>
        <fullName evidence="9 13">Ribulose-phosphate 3-epimerase</fullName>
        <ecNumber evidence="8 13">5.1.3.1</ecNumber>
    </recommendedName>
</protein>
<keyword evidence="15" id="KW-0862">Zinc</keyword>
<keyword evidence="15" id="KW-0464">Manganese</keyword>
<evidence type="ECO:0000313" key="18">
    <source>
        <dbReference type="Proteomes" id="UP000193467"/>
    </source>
</evidence>
<evidence type="ECO:0000256" key="7">
    <source>
        <dbReference type="ARBA" id="ARBA00009541"/>
    </source>
</evidence>
<comment type="catalytic activity">
    <reaction evidence="1 13">
        <text>D-ribulose 5-phosphate = D-xylulose 5-phosphate</text>
        <dbReference type="Rhea" id="RHEA:13677"/>
        <dbReference type="ChEBI" id="CHEBI:57737"/>
        <dbReference type="ChEBI" id="CHEBI:58121"/>
        <dbReference type="EC" id="5.1.3.1"/>
    </reaction>
</comment>
<name>A0A1Y2EC47_9BASI</name>
<feature type="binding site" evidence="16">
    <location>
        <position position="72"/>
    </location>
    <ligand>
        <name>substrate</name>
    </ligand>
</feature>
<dbReference type="InterPro" id="IPR026019">
    <property type="entry name" value="Ribul_P_3_epim"/>
</dbReference>
<feature type="binding site" evidence="16">
    <location>
        <begin position="152"/>
        <end position="155"/>
    </location>
    <ligand>
        <name>substrate</name>
    </ligand>
</feature>
<keyword evidence="12 15" id="KW-0170">Cobalt</keyword>
<comment type="cofactor">
    <cofactor evidence="5">
        <name>Fe(2+)</name>
        <dbReference type="ChEBI" id="CHEBI:29033"/>
    </cofactor>
</comment>
<evidence type="ECO:0000256" key="8">
    <source>
        <dbReference type="ARBA" id="ARBA00013188"/>
    </source>
</evidence>
<evidence type="ECO:0000256" key="3">
    <source>
        <dbReference type="ARBA" id="ARBA00001941"/>
    </source>
</evidence>
<dbReference type="Proteomes" id="UP000193467">
    <property type="component" value="Unassembled WGS sequence"/>
</dbReference>
<dbReference type="NCBIfam" id="NF004076">
    <property type="entry name" value="PRK05581.1-4"/>
    <property type="match status" value="1"/>
</dbReference>
<evidence type="ECO:0000313" key="17">
    <source>
        <dbReference type="EMBL" id="ORY69138.1"/>
    </source>
</evidence>
<evidence type="ECO:0000256" key="4">
    <source>
        <dbReference type="ARBA" id="ARBA00001947"/>
    </source>
</evidence>
<feature type="binding site" evidence="15">
    <location>
        <position position="40"/>
    </location>
    <ligand>
        <name>a divalent metal cation</name>
        <dbReference type="ChEBI" id="CHEBI:60240"/>
    </ligand>
</feature>
<comment type="cofactor">
    <cofactor evidence="15">
        <name>a divalent metal cation</name>
        <dbReference type="ChEBI" id="CHEBI:60240"/>
    </cofactor>
    <text evidence="15">Binds 1 divalent metal cation per subunit.</text>
</comment>
<evidence type="ECO:0000256" key="5">
    <source>
        <dbReference type="ARBA" id="ARBA00001954"/>
    </source>
</evidence>
<dbReference type="PROSITE" id="PS01085">
    <property type="entry name" value="RIBUL_P_3_EPIMER_1"/>
    <property type="match status" value="1"/>
</dbReference>
<evidence type="ECO:0000256" key="15">
    <source>
        <dbReference type="PIRSR" id="PIRSR001461-2"/>
    </source>
</evidence>
<dbReference type="GO" id="GO:0005975">
    <property type="term" value="P:carbohydrate metabolic process"/>
    <property type="evidence" value="ECO:0007669"/>
    <property type="project" value="InterPro"/>
</dbReference>
<dbReference type="InParanoid" id="A0A1Y2EC47"/>
<evidence type="ECO:0000256" key="2">
    <source>
        <dbReference type="ARBA" id="ARBA00001936"/>
    </source>
</evidence>
<feature type="binding site" evidence="16">
    <location>
        <position position="183"/>
    </location>
    <ligand>
        <name>substrate</name>
    </ligand>
</feature>
<proteinExistence type="inferred from homology"/>
<dbReference type="STRING" id="106004.A0A1Y2EC47"/>
<evidence type="ECO:0000256" key="9">
    <source>
        <dbReference type="ARBA" id="ARBA00013920"/>
    </source>
</evidence>
<keyword evidence="11 13" id="KW-0413">Isomerase</keyword>
<dbReference type="InterPro" id="IPR013785">
    <property type="entry name" value="Aldolase_TIM"/>
</dbReference>
<dbReference type="AlphaFoldDB" id="A0A1Y2EC47"/>
<dbReference type="EMBL" id="MCGR01000058">
    <property type="protein sequence ID" value="ORY69138.1"/>
    <property type="molecule type" value="Genomic_DNA"/>
</dbReference>
<dbReference type="GO" id="GO:0006098">
    <property type="term" value="P:pentose-phosphate shunt"/>
    <property type="evidence" value="ECO:0007669"/>
    <property type="project" value="UniProtKB-UniPathway"/>
</dbReference>
<evidence type="ECO:0000256" key="12">
    <source>
        <dbReference type="ARBA" id="ARBA00023285"/>
    </source>
</evidence>
<comment type="pathway">
    <text evidence="6">Carbohydrate degradation; pentose phosphate pathway; D-xylulose 5-phosphate from D-ribulose 5-phosphate (non-oxidative stage): step 1/1.</text>
</comment>
<comment type="caution">
    <text evidence="17">The sequence shown here is derived from an EMBL/GenBank/DDBJ whole genome shotgun (WGS) entry which is preliminary data.</text>
</comment>
<dbReference type="CDD" id="cd00429">
    <property type="entry name" value="RPE"/>
    <property type="match status" value="1"/>
</dbReference>
<evidence type="ECO:0000256" key="10">
    <source>
        <dbReference type="ARBA" id="ARBA00022723"/>
    </source>
</evidence>
<feature type="binding site" evidence="16">
    <location>
        <position position="13"/>
    </location>
    <ligand>
        <name>substrate</name>
    </ligand>
</feature>
<accession>A0A1Y2EC47</accession>
<comment type="similarity">
    <text evidence="7 13">Belongs to the ribulose-phosphate 3-epimerase family.</text>
</comment>
<comment type="cofactor">
    <cofactor evidence="2">
        <name>Mn(2+)</name>
        <dbReference type="ChEBI" id="CHEBI:29035"/>
    </cofactor>
</comment>
<dbReference type="GO" id="GO:0046872">
    <property type="term" value="F:metal ion binding"/>
    <property type="evidence" value="ECO:0007669"/>
    <property type="project" value="UniProtKB-KW"/>
</dbReference>
<feature type="binding site" evidence="15">
    <location>
        <position position="181"/>
    </location>
    <ligand>
        <name>a divalent metal cation</name>
        <dbReference type="ChEBI" id="CHEBI:60240"/>
    </ligand>
</feature>
<dbReference type="GO" id="GO:0004750">
    <property type="term" value="F:D-ribulose-phosphate 3-epimerase activity"/>
    <property type="evidence" value="ECO:0007669"/>
    <property type="project" value="UniProtKB-EC"/>
</dbReference>
<gene>
    <name evidence="17" type="ORF">BCR35DRAFT_294692</name>
</gene>
<organism evidence="17 18">
    <name type="scientific">Leucosporidium creatinivorum</name>
    <dbReference type="NCBI Taxonomy" id="106004"/>
    <lineage>
        <taxon>Eukaryota</taxon>
        <taxon>Fungi</taxon>
        <taxon>Dikarya</taxon>
        <taxon>Basidiomycota</taxon>
        <taxon>Pucciniomycotina</taxon>
        <taxon>Microbotryomycetes</taxon>
        <taxon>Leucosporidiales</taxon>
        <taxon>Leucosporidium</taxon>
    </lineage>
</organism>
<dbReference type="PIRSF" id="PIRSF001461">
    <property type="entry name" value="RPE"/>
    <property type="match status" value="1"/>
</dbReference>
<evidence type="ECO:0000256" key="6">
    <source>
        <dbReference type="ARBA" id="ARBA00005016"/>
    </source>
</evidence>
<dbReference type="HAMAP" id="MF_02227">
    <property type="entry name" value="RPE"/>
    <property type="match status" value="1"/>
</dbReference>
<dbReference type="EC" id="5.1.3.1" evidence="8 13"/>
<sequence>MCGSHPRPIISPSVLASDFGQLSSEVQRMMDEGAEWVHMDVMDGHFVPNITMGPPVLASVYKTVPNVFMDCHMMVADPAAWVKPVAEAGGKSYTFHIEALTDPAKAHEVVELIHSTGMRAAVAISPDTPSSAITDALGNSVDMLLVMTVVPGKGGQKFIASCVPKVAELRTRFPKVDIQVDGGVGPGTVGCCAKAGSNVIVAGTALFGAENPKSVIQDFKDKIEEGRSSWGTEKALEGL</sequence>
<keyword evidence="18" id="KW-1185">Reference proteome</keyword>
<dbReference type="PANTHER" id="PTHR11749">
    <property type="entry name" value="RIBULOSE-5-PHOSPHATE-3-EPIMERASE"/>
    <property type="match status" value="1"/>
</dbReference>
<feature type="active site" description="Proton donor" evidence="14">
    <location>
        <position position="181"/>
    </location>
</feature>
<dbReference type="FunFam" id="3.20.20.70:FF:000171">
    <property type="entry name" value="Ribulose-phosphate 3-epimerase"/>
    <property type="match status" value="1"/>
</dbReference>
<dbReference type="InterPro" id="IPR011060">
    <property type="entry name" value="RibuloseP-bd_barrel"/>
</dbReference>
<dbReference type="OrthoDB" id="1927044at2759"/>
<keyword evidence="13" id="KW-0119">Carbohydrate metabolism</keyword>
<dbReference type="SUPFAM" id="SSF51366">
    <property type="entry name" value="Ribulose-phoshate binding barrel"/>
    <property type="match status" value="1"/>
</dbReference>
<evidence type="ECO:0000256" key="14">
    <source>
        <dbReference type="PIRSR" id="PIRSR001461-1"/>
    </source>
</evidence>
<feature type="binding site" evidence="16">
    <location>
        <begin position="203"/>
        <end position="204"/>
    </location>
    <ligand>
        <name>substrate</name>
    </ligand>
</feature>
<dbReference type="Gene3D" id="3.20.20.70">
    <property type="entry name" value="Aldolase class I"/>
    <property type="match status" value="1"/>
</dbReference>
<comment type="cofactor">
    <cofactor evidence="4">
        <name>Zn(2+)</name>
        <dbReference type="ChEBI" id="CHEBI:29105"/>
    </cofactor>
</comment>
<evidence type="ECO:0000256" key="11">
    <source>
        <dbReference type="ARBA" id="ARBA00023235"/>
    </source>
</evidence>
<reference evidence="17 18" key="1">
    <citation type="submission" date="2016-07" db="EMBL/GenBank/DDBJ databases">
        <title>Pervasive Adenine N6-methylation of Active Genes in Fungi.</title>
        <authorList>
            <consortium name="DOE Joint Genome Institute"/>
            <person name="Mondo S.J."/>
            <person name="Dannebaum R.O."/>
            <person name="Kuo R.C."/>
            <person name="Labutti K."/>
            <person name="Haridas S."/>
            <person name="Kuo A."/>
            <person name="Salamov A."/>
            <person name="Ahrendt S.R."/>
            <person name="Lipzen A."/>
            <person name="Sullivan W."/>
            <person name="Andreopoulos W.B."/>
            <person name="Clum A."/>
            <person name="Lindquist E."/>
            <person name="Daum C."/>
            <person name="Ramamoorthy G.K."/>
            <person name="Gryganskyi A."/>
            <person name="Culley D."/>
            <person name="Magnuson J.K."/>
            <person name="James T.Y."/>
            <person name="O'Malley M.A."/>
            <person name="Stajich J.E."/>
            <person name="Spatafora J.W."/>
            <person name="Visel A."/>
            <person name="Grigoriev I.V."/>
        </authorList>
    </citation>
    <scope>NUCLEOTIDE SEQUENCE [LARGE SCALE GENOMIC DNA]</scope>
    <source>
        <strain evidence="17 18">62-1032</strain>
    </source>
</reference>
<feature type="binding site" evidence="15">
    <location>
        <position position="72"/>
    </location>
    <ligand>
        <name>a divalent metal cation</name>
        <dbReference type="ChEBI" id="CHEBI:60240"/>
    </ligand>
</feature>
<evidence type="ECO:0000256" key="13">
    <source>
        <dbReference type="PIRNR" id="PIRNR001461"/>
    </source>
</evidence>
<dbReference type="InterPro" id="IPR000056">
    <property type="entry name" value="Ribul_P_3_epim-like"/>
</dbReference>
<comment type="cofactor">
    <cofactor evidence="3">
        <name>Co(2+)</name>
        <dbReference type="ChEBI" id="CHEBI:48828"/>
    </cofactor>
</comment>
<feature type="active site" description="Proton acceptor" evidence="14">
    <location>
        <position position="40"/>
    </location>
</feature>
<dbReference type="FunCoup" id="A0A1Y2EC47">
    <property type="interactions" value="464"/>
</dbReference>
<evidence type="ECO:0000256" key="16">
    <source>
        <dbReference type="PIRSR" id="PIRSR001461-3"/>
    </source>
</evidence>